<name>A0A9W7LVR1_HIBTR</name>
<dbReference type="PANTHER" id="PTHR33116:SF75">
    <property type="entry name" value="RIBONUCLEASE H PROTEIN"/>
    <property type="match status" value="1"/>
</dbReference>
<dbReference type="SUPFAM" id="SSF56672">
    <property type="entry name" value="DNA/RNA polymerases"/>
    <property type="match status" value="1"/>
</dbReference>
<dbReference type="AlphaFoldDB" id="A0A9W7LVR1"/>
<dbReference type="PANTHER" id="PTHR33116">
    <property type="entry name" value="REVERSE TRANSCRIPTASE ZINC-BINDING DOMAIN-CONTAINING PROTEIN-RELATED-RELATED"/>
    <property type="match status" value="1"/>
</dbReference>
<proteinExistence type="predicted"/>
<evidence type="ECO:0000313" key="2">
    <source>
        <dbReference type="EMBL" id="GMI78979.1"/>
    </source>
</evidence>
<evidence type="ECO:0000313" key="3">
    <source>
        <dbReference type="Proteomes" id="UP001165190"/>
    </source>
</evidence>
<dbReference type="EMBL" id="BSYR01000016">
    <property type="protein sequence ID" value="GMI78979.1"/>
    <property type="molecule type" value="Genomic_DNA"/>
</dbReference>
<sequence length="271" mass="30150">MGFGSKWQNWIRKCICSTSISVLINGSSTKSFRISRGLRQGCPLSPLLFNIVAEGLSSFLKKATSRGFFNGVSIGDSDVKISHLQFADDLVVFCENSEMKIRNVIRILRGFGIASGLRMNLLKTKQIGINVEQEVLENWAVSIPCKVEKLQSQYLGLPLGSYKNSMALWTPIIEKFKKHLAGWNSKLLSLGGRITLVKYVLSCIPIFFMSIFSMPAAVASTLNSSIANFIWGALDKRSIHWLSWETLCKPKNQGGLGLCDLRVKNRALLNK</sequence>
<dbReference type="InterPro" id="IPR000477">
    <property type="entry name" value="RT_dom"/>
</dbReference>
<evidence type="ECO:0000259" key="1">
    <source>
        <dbReference type="PROSITE" id="PS50878"/>
    </source>
</evidence>
<keyword evidence="3" id="KW-1185">Reference proteome</keyword>
<dbReference type="Proteomes" id="UP001165190">
    <property type="component" value="Unassembled WGS sequence"/>
</dbReference>
<organism evidence="2 3">
    <name type="scientific">Hibiscus trionum</name>
    <name type="common">Flower of an hour</name>
    <dbReference type="NCBI Taxonomy" id="183268"/>
    <lineage>
        <taxon>Eukaryota</taxon>
        <taxon>Viridiplantae</taxon>
        <taxon>Streptophyta</taxon>
        <taxon>Embryophyta</taxon>
        <taxon>Tracheophyta</taxon>
        <taxon>Spermatophyta</taxon>
        <taxon>Magnoliopsida</taxon>
        <taxon>eudicotyledons</taxon>
        <taxon>Gunneridae</taxon>
        <taxon>Pentapetalae</taxon>
        <taxon>rosids</taxon>
        <taxon>malvids</taxon>
        <taxon>Malvales</taxon>
        <taxon>Malvaceae</taxon>
        <taxon>Malvoideae</taxon>
        <taxon>Hibiscus</taxon>
    </lineage>
</organism>
<dbReference type="Pfam" id="PF00078">
    <property type="entry name" value="RVT_1"/>
    <property type="match status" value="1"/>
</dbReference>
<dbReference type="PROSITE" id="PS50878">
    <property type="entry name" value="RT_POL"/>
    <property type="match status" value="1"/>
</dbReference>
<protein>
    <recommendedName>
        <fullName evidence="1">Reverse transcriptase domain-containing protein</fullName>
    </recommendedName>
</protein>
<dbReference type="OrthoDB" id="1932527at2759"/>
<comment type="caution">
    <text evidence="2">The sequence shown here is derived from an EMBL/GenBank/DDBJ whole genome shotgun (WGS) entry which is preliminary data.</text>
</comment>
<accession>A0A9W7LVR1</accession>
<reference evidence="2" key="1">
    <citation type="submission" date="2023-05" db="EMBL/GenBank/DDBJ databases">
        <title>Genome and transcriptome analyses reveal genes involved in the formation of fine ridges on petal epidermal cells in Hibiscus trionum.</title>
        <authorList>
            <person name="Koshimizu S."/>
            <person name="Masuda S."/>
            <person name="Ishii T."/>
            <person name="Shirasu K."/>
            <person name="Hoshino A."/>
            <person name="Arita M."/>
        </authorList>
    </citation>
    <scope>NUCLEOTIDE SEQUENCE</scope>
    <source>
        <strain evidence="2">Hamamatsu line</strain>
    </source>
</reference>
<feature type="domain" description="Reverse transcriptase" evidence="1">
    <location>
        <begin position="1"/>
        <end position="159"/>
    </location>
</feature>
<dbReference type="InterPro" id="IPR043502">
    <property type="entry name" value="DNA/RNA_pol_sf"/>
</dbReference>
<gene>
    <name evidence="2" type="ORF">HRI_001567200</name>
</gene>